<proteinExistence type="predicted"/>
<comment type="caution">
    <text evidence="3">The sequence shown here is derived from an EMBL/GenBank/DDBJ whole genome shotgun (WGS) entry which is preliminary data.</text>
</comment>
<feature type="chain" id="PRO_5039151622" evidence="1">
    <location>
        <begin position="31"/>
        <end position="816"/>
    </location>
</feature>
<evidence type="ECO:0000313" key="3">
    <source>
        <dbReference type="EMBL" id="HIR02012.1"/>
    </source>
</evidence>
<feature type="domain" description="SLH" evidence="2">
    <location>
        <begin position="105"/>
        <end position="169"/>
    </location>
</feature>
<dbReference type="PROSITE" id="PS51272">
    <property type="entry name" value="SLH"/>
    <property type="match status" value="2"/>
</dbReference>
<reference evidence="3" key="1">
    <citation type="submission" date="2020-10" db="EMBL/GenBank/DDBJ databases">
        <authorList>
            <person name="Gilroy R."/>
        </authorList>
    </citation>
    <scope>NUCLEOTIDE SEQUENCE</scope>
    <source>
        <strain evidence="3">ChiGjej1B1-2707</strain>
    </source>
</reference>
<protein>
    <submittedName>
        <fullName evidence="3">S-layer homology domain-containing protein</fullName>
    </submittedName>
</protein>
<sequence>MNKTPAKASLPRRILSCLLAVVLAAGLAPALPRVAQAEEAQARAFMGFEDVQPGDWYAIDEVLGYAVDNGLLQGYDDGRFGPYDDVTRAQVATILWRVAGEPDADAEDFSDVDYSLWYGAAVEWARTSGVVSGYGDTNTFGPDNPVTREQLAVMLSNYAVKVAGVDASSDCAALDAIAGAEDVSSWAREQMGWAVDEGILSGSVVDGVAWVDPQGAAQRCQAAKMVSVFHRDVLGAGEEDVVDYADGVKLVGGYESASEDGTAVVLPASQADGVQPGDVVLADQTFEHPSGLAVKVESVERQGSNVVVTGSRPESIREVYDDYDVTETLTVDASTFRPASGARLMDPSEVPGAQARATVEPGLIAIDLSTIGEVAGMTFDGFVTVLPTFTVDVDVTKWYFYAGASGPAQVNATVSGSIAEERIPLGTGVAMGDDDTGASVGLFLVVSADGSLHVEQSYQFDVGIGTDSEKDSRFDASDPVLEASVDAKVGPSLEARVSVVGFAICDLGVDGGVKVSADIAYHEGLTCVDTLATVYMGATYKVLGDFSIPGTDGEDVVFDESNSPVRIEAHWENGALVPECTWKDPTQPGDEDDYQPVYEDEGYGTVPDLSNNTGWSNYYNKLNNKFYVYAGTSITVGPYPGNAIQLGYSGEPGTVLRVTRNYTDGTSRTEITGYYNSSSWYINGSWHIEVLSGRLTFYNITAWSVPPVSFGTCERIGYPLHLSAYTVNMKVGDTYTLSAWDDYSSLGCSDNFTENGYSWEALESDGGKWTQGLDYELYGDNFETAVLTAKEPGTYLVRVEKSWGWAERFCTVVVEQ</sequence>
<feature type="domain" description="SLH" evidence="2">
    <location>
        <begin position="44"/>
        <end position="104"/>
    </location>
</feature>
<evidence type="ECO:0000256" key="1">
    <source>
        <dbReference type="SAM" id="SignalP"/>
    </source>
</evidence>
<gene>
    <name evidence="3" type="ORF">IAA69_07115</name>
</gene>
<dbReference type="InterPro" id="IPR051465">
    <property type="entry name" value="Cell_Envelope_Struct_Comp"/>
</dbReference>
<dbReference type="EMBL" id="DVGB01000088">
    <property type="protein sequence ID" value="HIR02012.1"/>
    <property type="molecule type" value="Genomic_DNA"/>
</dbReference>
<dbReference type="InterPro" id="IPR001119">
    <property type="entry name" value="SLH_dom"/>
</dbReference>
<dbReference type="Proteomes" id="UP000824261">
    <property type="component" value="Unassembled WGS sequence"/>
</dbReference>
<accession>A0A9D1D4X6</accession>
<evidence type="ECO:0000313" key="4">
    <source>
        <dbReference type="Proteomes" id="UP000824261"/>
    </source>
</evidence>
<dbReference type="Pfam" id="PF00395">
    <property type="entry name" value="SLH"/>
    <property type="match status" value="2"/>
</dbReference>
<reference evidence="3" key="2">
    <citation type="journal article" date="2021" name="PeerJ">
        <title>Extensive microbial diversity within the chicken gut microbiome revealed by metagenomics and culture.</title>
        <authorList>
            <person name="Gilroy R."/>
            <person name="Ravi A."/>
            <person name="Getino M."/>
            <person name="Pursley I."/>
            <person name="Horton D.L."/>
            <person name="Alikhan N.F."/>
            <person name="Baker D."/>
            <person name="Gharbi K."/>
            <person name="Hall N."/>
            <person name="Watson M."/>
            <person name="Adriaenssens E.M."/>
            <person name="Foster-Nyarko E."/>
            <person name="Jarju S."/>
            <person name="Secka A."/>
            <person name="Antonio M."/>
            <person name="Oren A."/>
            <person name="Chaudhuri R.R."/>
            <person name="La Ragione R."/>
            <person name="Hildebrand F."/>
            <person name="Pallen M.J."/>
        </authorList>
    </citation>
    <scope>NUCLEOTIDE SEQUENCE</scope>
    <source>
        <strain evidence="3">ChiGjej1B1-2707</strain>
    </source>
</reference>
<keyword evidence="1" id="KW-0732">Signal</keyword>
<feature type="signal peptide" evidence="1">
    <location>
        <begin position="1"/>
        <end position="30"/>
    </location>
</feature>
<name>A0A9D1D4X6_9ACTN</name>
<evidence type="ECO:0000259" key="2">
    <source>
        <dbReference type="PROSITE" id="PS51272"/>
    </source>
</evidence>
<dbReference type="AlphaFoldDB" id="A0A9D1D4X6"/>
<organism evidence="3 4">
    <name type="scientific">Candidatus Aveggerthella stercoripullorum</name>
    <dbReference type="NCBI Taxonomy" id="2840688"/>
    <lineage>
        <taxon>Bacteria</taxon>
        <taxon>Bacillati</taxon>
        <taxon>Actinomycetota</taxon>
        <taxon>Coriobacteriia</taxon>
        <taxon>Eggerthellales</taxon>
        <taxon>Eggerthellaceae</taxon>
        <taxon>Eggerthellaceae incertae sedis</taxon>
        <taxon>Candidatus Aveggerthella</taxon>
    </lineage>
</organism>
<dbReference type="PANTHER" id="PTHR43308">
    <property type="entry name" value="OUTER MEMBRANE PROTEIN ALPHA-RELATED"/>
    <property type="match status" value="1"/>
</dbReference>